<dbReference type="EMBL" id="JAAPAO010000208">
    <property type="protein sequence ID" value="KAF4667596.1"/>
    <property type="molecule type" value="Genomic_DNA"/>
</dbReference>
<evidence type="ECO:0000256" key="1">
    <source>
        <dbReference type="ARBA" id="ARBA00004308"/>
    </source>
</evidence>
<feature type="compositionally biased region" description="Low complexity" evidence="5">
    <location>
        <begin position="662"/>
        <end position="714"/>
    </location>
</feature>
<dbReference type="GO" id="GO:0016192">
    <property type="term" value="P:vesicle-mediated transport"/>
    <property type="evidence" value="ECO:0007669"/>
    <property type="project" value="InterPro"/>
</dbReference>
<protein>
    <submittedName>
        <fullName evidence="7">AP-4 complex subunit epsilon-1</fullName>
    </submittedName>
</protein>
<dbReference type="AlphaFoldDB" id="A0A7J6M842"/>
<dbReference type="GO" id="GO:0006886">
    <property type="term" value="P:intracellular protein transport"/>
    <property type="evidence" value="ECO:0007669"/>
    <property type="project" value="InterPro"/>
</dbReference>
<dbReference type="SUPFAM" id="SSF48371">
    <property type="entry name" value="ARM repeat"/>
    <property type="match status" value="1"/>
</dbReference>
<dbReference type="InterPro" id="IPR011989">
    <property type="entry name" value="ARM-like"/>
</dbReference>
<accession>A0A7J6M842</accession>
<keyword evidence="4" id="KW-0472">Membrane</keyword>
<evidence type="ECO:0000256" key="5">
    <source>
        <dbReference type="SAM" id="MobiDB-lite"/>
    </source>
</evidence>
<keyword evidence="2" id="KW-0813">Transport</keyword>
<dbReference type="GO" id="GO:0030117">
    <property type="term" value="C:membrane coat"/>
    <property type="evidence" value="ECO:0007669"/>
    <property type="project" value="InterPro"/>
</dbReference>
<evidence type="ECO:0000259" key="6">
    <source>
        <dbReference type="SMART" id="SM01356"/>
    </source>
</evidence>
<feature type="compositionally biased region" description="Polar residues" evidence="5">
    <location>
        <begin position="828"/>
        <end position="839"/>
    </location>
</feature>
<dbReference type="InterPro" id="IPR016024">
    <property type="entry name" value="ARM-type_fold"/>
</dbReference>
<dbReference type="Gene3D" id="1.25.10.10">
    <property type="entry name" value="Leucine-rich Repeat Variant"/>
    <property type="match status" value="1"/>
</dbReference>
<dbReference type="Proteomes" id="UP000591131">
    <property type="component" value="Unassembled WGS sequence"/>
</dbReference>
<comment type="subcellular location">
    <subcellularLocation>
        <location evidence="1">Endomembrane system</location>
    </subcellularLocation>
</comment>
<dbReference type="Pfam" id="PF01602">
    <property type="entry name" value="Adaptin_N"/>
    <property type="match status" value="1"/>
</dbReference>
<evidence type="ECO:0000313" key="8">
    <source>
        <dbReference type="Proteomes" id="UP000591131"/>
    </source>
</evidence>
<dbReference type="InterPro" id="IPR002553">
    <property type="entry name" value="Clathrin/coatomer_adapt-like_N"/>
</dbReference>
<evidence type="ECO:0000256" key="3">
    <source>
        <dbReference type="ARBA" id="ARBA00022927"/>
    </source>
</evidence>
<dbReference type="GO" id="GO:0012505">
    <property type="term" value="C:endomembrane system"/>
    <property type="evidence" value="ECO:0007669"/>
    <property type="project" value="UniProtKB-SubCell"/>
</dbReference>
<organism evidence="7 8">
    <name type="scientific">Perkinsus chesapeaki</name>
    <name type="common">Clam parasite</name>
    <name type="synonym">Perkinsus andrewsi</name>
    <dbReference type="NCBI Taxonomy" id="330153"/>
    <lineage>
        <taxon>Eukaryota</taxon>
        <taxon>Sar</taxon>
        <taxon>Alveolata</taxon>
        <taxon>Perkinsozoa</taxon>
        <taxon>Perkinsea</taxon>
        <taxon>Perkinsida</taxon>
        <taxon>Perkinsidae</taxon>
        <taxon>Perkinsus</taxon>
    </lineage>
</organism>
<dbReference type="SMART" id="SM01356">
    <property type="entry name" value="AP4E_app_platf"/>
    <property type="match status" value="1"/>
</dbReference>
<reference evidence="7 8" key="1">
    <citation type="submission" date="2020-04" db="EMBL/GenBank/DDBJ databases">
        <title>Perkinsus chesapeaki whole genome sequence.</title>
        <authorList>
            <person name="Bogema D.R."/>
        </authorList>
    </citation>
    <scope>NUCLEOTIDE SEQUENCE [LARGE SCALE GENOMIC DNA]</scope>
    <source>
        <strain evidence="7">ATCC PRA-425</strain>
    </source>
</reference>
<dbReference type="InterPro" id="IPR028269">
    <property type="entry name" value="AP4E1_C"/>
</dbReference>
<evidence type="ECO:0000256" key="2">
    <source>
        <dbReference type="ARBA" id="ARBA00022448"/>
    </source>
</evidence>
<feature type="region of interest" description="Disordered" evidence="5">
    <location>
        <begin position="660"/>
        <end position="899"/>
    </location>
</feature>
<feature type="region of interest" description="Disordered" evidence="5">
    <location>
        <begin position="912"/>
        <end position="942"/>
    </location>
</feature>
<evidence type="ECO:0000256" key="4">
    <source>
        <dbReference type="ARBA" id="ARBA00023136"/>
    </source>
</evidence>
<evidence type="ECO:0000313" key="7">
    <source>
        <dbReference type="EMBL" id="KAF4667596.1"/>
    </source>
</evidence>
<dbReference type="InterPro" id="IPR050840">
    <property type="entry name" value="Adaptor_Complx_Large_Subunit"/>
</dbReference>
<keyword evidence="3" id="KW-0653">Protein transport</keyword>
<sequence>MSGSHLSKDFFELIKAIGESKSKQEEDKIIQGEVQVLKQKLMEPNIPSKKMKEYMIRAVYCEMLGHDASFAYIHAVKLAQDKNVYCKKVGYMACSLFLNGDDELMLLLINTMQRDLQSSNFLETCAALSAISQLVNAEMIPAILPLVTKLLTHPQDAVRKKAIICIQHFYRLSPDSVADDVQQYVRRGLCDPDPAVMGASLNLLRDMIRDDPEACKDLVPSLVNILKQIIEHRLPRDFDYHRMPAPWLQVNLVNLLGMLGEGDQDVSAQVYDIVQETMRRADTGVNAGYSVVYECVKCAAKLYPSHTLLEQSAASISKFLQSDSHNLKYLGVTGLAMIITVNPDYAREHQLKVVECLEDPDETLKRRTLDLLYRMTNPANVIVVCAKMLQNLRSSHDVHLRRDLVRKVGSLADRYSPSNQWYAETMNQVFTLAPSLVPPSMPNSLMRLVAESGEDDPEFRVWAVNTYVKMLASSGDSLPDVLVRVAAWVVGEYGCMCTLPGYTTDDIVDLLAQAVERPAFTEARVTRGYIFSSMMKLLSQEQQQIGGMPSVGTVRRILKKYSTDPDLYQRSLEYLKILDGPSPDLLPAAFPYDETNYDSSDSLIDASLSFLDHMVDRAIAEGKKEYGRPAVDHATAASVSYEERHRALSGLNFTPYSAPTKPSYSAAATQQQQQPSSSSTAAAPPYAPQQQPSAESWRTNNATSSSSQPQTTAAVGQPSPPAGGLRVNAPKKWGPSGFNARKPSVTASPSSEVSAPAAAPSPRPTAAPASSPEPCHPRSSAPPPAYVNTEDQRRRAAQEKMAGALFAGIGSSSGAGPAASRPGTGSSIGSKSMVSQSGYSRPKATGGGTAHATRSSQPPAPKPTEAVDLLDLFGSPTSDAPIVGTSHPPPPPAVAAAEATAVPTSSSLDILSSSEDDMLGGMASPTIPQPPSTAPAAPAVAGGPTVGELDLFAPSPVSDAAAAAGAAPLPQQQESAAEIRLTPLTITTEQLGGEWQRLQDSCEIQLSFAHVPDVSSKLTNVVGFHLVDVIGDERIFAATTPTGEMVFVHCRETALQADVIIVASSSAAGSLTQELIERAIASAAAA</sequence>
<comment type="caution">
    <text evidence="7">The sequence shown here is derived from an EMBL/GenBank/DDBJ whole genome shotgun (WGS) entry which is preliminary data.</text>
</comment>
<proteinExistence type="predicted"/>
<gene>
    <name evidence="7" type="primary">AP4E1_1</name>
    <name evidence="7" type="ORF">FOL47_003480</name>
</gene>
<dbReference type="Pfam" id="PF14807">
    <property type="entry name" value="AP4E_app_platf"/>
    <property type="match status" value="1"/>
</dbReference>
<name>A0A7J6M842_PERCH</name>
<feature type="compositionally biased region" description="Low complexity" evidence="5">
    <location>
        <begin position="743"/>
        <end position="758"/>
    </location>
</feature>
<feature type="domain" description="AP-4 complex subunit epsilon-1 C-terminal" evidence="6">
    <location>
        <begin position="982"/>
        <end position="1081"/>
    </location>
</feature>
<dbReference type="OrthoDB" id="29308at2759"/>
<keyword evidence="8" id="KW-1185">Reference proteome</keyword>
<dbReference type="PANTHER" id="PTHR22780">
    <property type="entry name" value="ADAPTIN, ALPHA/GAMMA/EPSILON"/>
    <property type="match status" value="1"/>
</dbReference>
<feature type="compositionally biased region" description="Low complexity" evidence="5">
    <location>
        <begin position="802"/>
        <end position="827"/>
    </location>
</feature>